<dbReference type="InterPro" id="IPR016041">
    <property type="entry name" value="Ac-CoA_synth_d_su_TIM-brl"/>
</dbReference>
<proteinExistence type="predicted"/>
<dbReference type="PANTHER" id="PTHR36214">
    <property type="match status" value="1"/>
</dbReference>
<feature type="non-terminal residue" evidence="2">
    <location>
        <position position="252"/>
    </location>
</feature>
<evidence type="ECO:0000313" key="2">
    <source>
        <dbReference type="EMBL" id="GAH51141.1"/>
    </source>
</evidence>
<dbReference type="InterPro" id="IPR051069">
    <property type="entry name" value="ACDS_complex_subunit"/>
</dbReference>
<protein>
    <recommendedName>
        <fullName evidence="1">CO dehydrogenase/acetyl-CoA synthase delta subunit TIM barrel domain-containing protein</fullName>
    </recommendedName>
</protein>
<gene>
    <name evidence="2" type="ORF">S03H2_27693</name>
</gene>
<dbReference type="SUPFAM" id="SSF51717">
    <property type="entry name" value="Dihydropteroate synthetase-like"/>
    <property type="match status" value="1"/>
</dbReference>
<dbReference type="NCBIfam" id="NF003376">
    <property type="entry name" value="PRK04452.1-2"/>
    <property type="match status" value="1"/>
</dbReference>
<feature type="domain" description="CO dehydrogenase/acetyl-CoA synthase delta subunit TIM barrel" evidence="1">
    <location>
        <begin position="19"/>
        <end position="251"/>
    </location>
</feature>
<evidence type="ECO:0000259" key="1">
    <source>
        <dbReference type="Pfam" id="PF03599"/>
    </source>
</evidence>
<dbReference type="InterPro" id="IPR011005">
    <property type="entry name" value="Dihydropteroate_synth-like_sf"/>
</dbReference>
<name>X1FZQ6_9ZZZZ</name>
<dbReference type="Gene3D" id="3.20.20.20">
    <property type="entry name" value="Dihydropteroate synthase-like"/>
    <property type="match status" value="1"/>
</dbReference>
<dbReference type="EMBL" id="BARU01016667">
    <property type="protein sequence ID" value="GAH51141.1"/>
    <property type="molecule type" value="Genomic_DNA"/>
</dbReference>
<comment type="caution">
    <text evidence="2">The sequence shown here is derived from an EMBL/GenBank/DDBJ whole genome shotgun (WGS) entry which is preliminary data.</text>
</comment>
<sequence>MMIPDVKQKWANSINVVTIGATKEEGGTRSKTVSIGGAATLPFLHFEGKIPHRPVVAMEILDIVPEDWHPLLGSYFSDVWNDPVLWAKKCAGEYGADLICLRLAGCDPDGKNKGAEEAAETVKSVLKGVSVPLIIWGCGNDDKDNDILPKCSEVSAGEKCLLGSITEDNYRTLVALCKADGHKVIAESPVDINIAKQVNVLATDLGLAAEDIVIYPSSGALGYGLEYVYSIMERGRIAGLGGDKMWAMPILC</sequence>
<dbReference type="Pfam" id="PF03599">
    <property type="entry name" value="CdhD"/>
    <property type="match status" value="1"/>
</dbReference>
<reference evidence="2" key="1">
    <citation type="journal article" date="2014" name="Front. Microbiol.">
        <title>High frequency of phylogenetically diverse reductive dehalogenase-homologous genes in deep subseafloor sedimentary metagenomes.</title>
        <authorList>
            <person name="Kawai M."/>
            <person name="Futagami T."/>
            <person name="Toyoda A."/>
            <person name="Takaki Y."/>
            <person name="Nishi S."/>
            <person name="Hori S."/>
            <person name="Arai W."/>
            <person name="Tsubouchi T."/>
            <person name="Morono Y."/>
            <person name="Uchiyama I."/>
            <person name="Ito T."/>
            <person name="Fujiyama A."/>
            <person name="Inagaki F."/>
            <person name="Takami H."/>
        </authorList>
    </citation>
    <scope>NUCLEOTIDE SEQUENCE</scope>
    <source>
        <strain evidence="2">Expedition CK06-06</strain>
    </source>
</reference>
<dbReference type="PANTHER" id="PTHR36214:SF5">
    <property type="entry name" value="ACETYL-COA DECARBONYLASE_SYNTHASE COMPLEX SUBUNIT DELTA"/>
    <property type="match status" value="1"/>
</dbReference>
<accession>X1FZQ6</accession>
<dbReference type="AlphaFoldDB" id="X1FZQ6"/>
<organism evidence="2">
    <name type="scientific">marine sediment metagenome</name>
    <dbReference type="NCBI Taxonomy" id="412755"/>
    <lineage>
        <taxon>unclassified sequences</taxon>
        <taxon>metagenomes</taxon>
        <taxon>ecological metagenomes</taxon>
    </lineage>
</organism>